<keyword evidence="9" id="KW-1185">Reference proteome</keyword>
<dbReference type="Gene3D" id="1.10.287.130">
    <property type="match status" value="1"/>
</dbReference>
<dbReference type="PROSITE" id="PS50109">
    <property type="entry name" value="HIS_KIN"/>
    <property type="match status" value="1"/>
</dbReference>
<dbReference type="InterPro" id="IPR003661">
    <property type="entry name" value="HisK_dim/P_dom"/>
</dbReference>
<dbReference type="InterPro" id="IPR036097">
    <property type="entry name" value="HisK_dim/P_sf"/>
</dbReference>
<dbReference type="RefSeq" id="WP_133551323.1">
    <property type="nucleotide sequence ID" value="NZ_SNWM01000001.1"/>
</dbReference>
<dbReference type="CDD" id="cd00075">
    <property type="entry name" value="HATPase"/>
    <property type="match status" value="1"/>
</dbReference>
<dbReference type="GO" id="GO:0000155">
    <property type="term" value="F:phosphorelay sensor kinase activity"/>
    <property type="evidence" value="ECO:0007669"/>
    <property type="project" value="InterPro"/>
</dbReference>
<dbReference type="EC" id="2.7.13.3" evidence="2"/>
<dbReference type="PANTHER" id="PTHR43547">
    <property type="entry name" value="TWO-COMPONENT HISTIDINE KINASE"/>
    <property type="match status" value="1"/>
</dbReference>
<protein>
    <recommendedName>
        <fullName evidence="2">histidine kinase</fullName>
        <ecNumber evidence="2">2.7.13.3</ecNumber>
    </recommendedName>
</protein>
<dbReference type="EMBL" id="SNWM01000001">
    <property type="protein sequence ID" value="TDO23778.1"/>
    <property type="molecule type" value="Genomic_DNA"/>
</dbReference>
<comment type="catalytic activity">
    <reaction evidence="1">
        <text>ATP + protein L-histidine = ADP + protein N-phospho-L-histidine.</text>
        <dbReference type="EC" id="2.7.13.3"/>
    </reaction>
</comment>
<dbReference type="SUPFAM" id="SSF47384">
    <property type="entry name" value="Homodimeric domain of signal transducing histidine kinase"/>
    <property type="match status" value="1"/>
</dbReference>
<reference evidence="8 9" key="1">
    <citation type="submission" date="2019-03" db="EMBL/GenBank/DDBJ databases">
        <title>Genomic Encyclopedia of Archaeal and Bacterial Type Strains, Phase II (KMG-II): from individual species to whole genera.</title>
        <authorList>
            <person name="Goeker M."/>
        </authorList>
    </citation>
    <scope>NUCLEOTIDE SEQUENCE [LARGE SCALE GENOMIC DNA]</scope>
    <source>
        <strain evidence="8 9">DSM 19034</strain>
    </source>
</reference>
<dbReference type="InterPro" id="IPR005467">
    <property type="entry name" value="His_kinase_dom"/>
</dbReference>
<evidence type="ECO:0000256" key="1">
    <source>
        <dbReference type="ARBA" id="ARBA00000085"/>
    </source>
</evidence>
<keyword evidence="5 8" id="KW-0418">Kinase</keyword>
<accession>A0A4V3C3Y4</accession>
<dbReference type="AlphaFoldDB" id="A0A4V3C3Y4"/>
<dbReference type="Proteomes" id="UP000295499">
    <property type="component" value="Unassembled WGS sequence"/>
</dbReference>
<feature type="domain" description="Histidine kinase" evidence="7">
    <location>
        <begin position="226"/>
        <end position="439"/>
    </location>
</feature>
<dbReference type="FunFam" id="3.30.565.10:FF:000006">
    <property type="entry name" value="Sensor histidine kinase WalK"/>
    <property type="match status" value="1"/>
</dbReference>
<evidence type="ECO:0000256" key="2">
    <source>
        <dbReference type="ARBA" id="ARBA00012438"/>
    </source>
</evidence>
<feature type="transmembrane region" description="Helical" evidence="6">
    <location>
        <begin position="181"/>
        <end position="205"/>
    </location>
</feature>
<dbReference type="PRINTS" id="PR00344">
    <property type="entry name" value="BCTRLSENSOR"/>
</dbReference>
<keyword evidence="4" id="KW-0808">Transferase</keyword>
<dbReference type="CDD" id="cd00082">
    <property type="entry name" value="HisKA"/>
    <property type="match status" value="1"/>
</dbReference>
<dbReference type="InterPro" id="IPR003594">
    <property type="entry name" value="HATPase_dom"/>
</dbReference>
<evidence type="ECO:0000256" key="6">
    <source>
        <dbReference type="SAM" id="Phobius"/>
    </source>
</evidence>
<dbReference type="Pfam" id="PF02518">
    <property type="entry name" value="HATPase_c"/>
    <property type="match status" value="1"/>
</dbReference>
<proteinExistence type="predicted"/>
<name>A0A4V3C3Y4_9SPHI</name>
<evidence type="ECO:0000259" key="7">
    <source>
        <dbReference type="PROSITE" id="PS50109"/>
    </source>
</evidence>
<evidence type="ECO:0000256" key="4">
    <source>
        <dbReference type="ARBA" id="ARBA00022679"/>
    </source>
</evidence>
<dbReference type="Gene3D" id="3.30.565.10">
    <property type="entry name" value="Histidine kinase-like ATPase, C-terminal domain"/>
    <property type="match status" value="1"/>
</dbReference>
<keyword evidence="6" id="KW-1133">Transmembrane helix</keyword>
<dbReference type="InterPro" id="IPR036890">
    <property type="entry name" value="HATPase_C_sf"/>
</dbReference>
<dbReference type="InterPro" id="IPR004358">
    <property type="entry name" value="Sig_transdc_His_kin-like_C"/>
</dbReference>
<dbReference type="PANTHER" id="PTHR43547:SF2">
    <property type="entry name" value="HYBRID SIGNAL TRANSDUCTION HISTIDINE KINASE C"/>
    <property type="match status" value="1"/>
</dbReference>
<dbReference type="Pfam" id="PF00512">
    <property type="entry name" value="HisKA"/>
    <property type="match status" value="1"/>
</dbReference>
<comment type="caution">
    <text evidence="8">The sequence shown here is derived from an EMBL/GenBank/DDBJ whole genome shotgun (WGS) entry which is preliminary data.</text>
</comment>
<dbReference type="OrthoDB" id="921707at2"/>
<evidence type="ECO:0000256" key="5">
    <source>
        <dbReference type="ARBA" id="ARBA00022777"/>
    </source>
</evidence>
<keyword evidence="6" id="KW-0472">Membrane</keyword>
<dbReference type="SMART" id="SM00387">
    <property type="entry name" value="HATPase_c"/>
    <property type="match status" value="1"/>
</dbReference>
<dbReference type="SUPFAM" id="SSF55874">
    <property type="entry name" value="ATPase domain of HSP90 chaperone/DNA topoisomerase II/histidine kinase"/>
    <property type="match status" value="1"/>
</dbReference>
<keyword evidence="6" id="KW-0812">Transmembrane</keyword>
<dbReference type="SMART" id="SM00388">
    <property type="entry name" value="HisKA"/>
    <property type="match status" value="1"/>
</dbReference>
<evidence type="ECO:0000313" key="8">
    <source>
        <dbReference type="EMBL" id="TDO23778.1"/>
    </source>
</evidence>
<sequence length="439" mass="49787">MKLKIKYLIWGCTLAIMALTAVQGYFIHNTFILKQREAETAVRAELVKMEEHMNIVKLRDAWFEQVENRIRENRHSEIDALTRNGSADISRQVSYYISHNHVLDQYHTAYEVVIQNAVLIDKHSGYKLVLKNKRWFNNGKRLNQPQIIHDMTASDDAAAGPMVRDFNTRSSFSINDWQQNILGQMIGLLVFSALLLAFVILLFYFSIRALITQKKITDMQTDFINNITHEFNTPLATLSVAVSTVKSQPELKTNRIISNSVQVIERQHIRLKKLIDQVMTHTAGSEQLILKKEMVSMEHFLEKIITDFKAANPGAELIERLQCEPVSIAIDQFHLTTAIGNMLENAVKYGGTQLIITTTLEGAFYQIAISDNGIGMAKEELEHIFGKFYRIEKGDIHTVKGLGLGLFYSQQLITAHGGRISVQSVYGKGTTFTITLPLT</sequence>
<organism evidence="8 9">
    <name type="scientific">Pedobacter duraquae</name>
    <dbReference type="NCBI Taxonomy" id="425511"/>
    <lineage>
        <taxon>Bacteria</taxon>
        <taxon>Pseudomonadati</taxon>
        <taxon>Bacteroidota</taxon>
        <taxon>Sphingobacteriia</taxon>
        <taxon>Sphingobacteriales</taxon>
        <taxon>Sphingobacteriaceae</taxon>
        <taxon>Pedobacter</taxon>
    </lineage>
</organism>
<gene>
    <name evidence="8" type="ORF">CLV32_0063</name>
</gene>
<evidence type="ECO:0000313" key="9">
    <source>
        <dbReference type="Proteomes" id="UP000295499"/>
    </source>
</evidence>
<evidence type="ECO:0000256" key="3">
    <source>
        <dbReference type="ARBA" id="ARBA00022553"/>
    </source>
</evidence>
<keyword evidence="3" id="KW-0597">Phosphoprotein</keyword>